<dbReference type="InterPro" id="IPR052712">
    <property type="entry name" value="Acid_resist_chaperone_HdeD"/>
</dbReference>
<name>A0A1H4FU80_9BURK</name>
<evidence type="ECO:0000313" key="2">
    <source>
        <dbReference type="EMBL" id="SEB00072.1"/>
    </source>
</evidence>
<keyword evidence="1" id="KW-0812">Transmembrane</keyword>
<protein>
    <submittedName>
        <fullName evidence="2">Uncharacterized membrane protein HdeD, DUF308 family</fullName>
    </submittedName>
</protein>
<dbReference type="GO" id="GO:0005886">
    <property type="term" value="C:plasma membrane"/>
    <property type="evidence" value="ECO:0007669"/>
    <property type="project" value="TreeGrafter"/>
</dbReference>
<dbReference type="EMBL" id="FNRQ01000005">
    <property type="protein sequence ID" value="SEB00072.1"/>
    <property type="molecule type" value="Genomic_DNA"/>
</dbReference>
<keyword evidence="1" id="KW-1133">Transmembrane helix</keyword>
<feature type="transmembrane region" description="Helical" evidence="1">
    <location>
        <begin position="163"/>
        <end position="182"/>
    </location>
</feature>
<feature type="transmembrane region" description="Helical" evidence="1">
    <location>
        <begin position="102"/>
        <end position="122"/>
    </location>
</feature>
<keyword evidence="1" id="KW-0472">Membrane</keyword>
<dbReference type="InterPro" id="IPR005325">
    <property type="entry name" value="DUF308_memb"/>
</dbReference>
<dbReference type="Proteomes" id="UP000198638">
    <property type="component" value="Unassembled WGS sequence"/>
</dbReference>
<dbReference type="PANTHER" id="PTHR34989">
    <property type="entry name" value="PROTEIN HDED"/>
    <property type="match status" value="1"/>
</dbReference>
<dbReference type="PANTHER" id="PTHR34989:SF1">
    <property type="entry name" value="PROTEIN HDED"/>
    <property type="match status" value="1"/>
</dbReference>
<reference evidence="3" key="1">
    <citation type="submission" date="2016-10" db="EMBL/GenBank/DDBJ databases">
        <authorList>
            <person name="Varghese N."/>
            <person name="Submissions S."/>
        </authorList>
    </citation>
    <scope>NUCLEOTIDE SEQUENCE [LARGE SCALE GENOMIC DNA]</scope>
    <source>
        <strain evidence="3">LMG 24000</strain>
    </source>
</reference>
<keyword evidence="3" id="KW-1185">Reference proteome</keyword>
<evidence type="ECO:0000256" key="1">
    <source>
        <dbReference type="SAM" id="Phobius"/>
    </source>
</evidence>
<dbReference type="Pfam" id="PF03729">
    <property type="entry name" value="DUF308"/>
    <property type="match status" value="2"/>
</dbReference>
<feature type="transmembrane region" description="Helical" evidence="1">
    <location>
        <begin position="77"/>
        <end position="96"/>
    </location>
</feature>
<feature type="transmembrane region" description="Helical" evidence="1">
    <location>
        <begin position="134"/>
        <end position="157"/>
    </location>
</feature>
<proteinExistence type="predicted"/>
<dbReference type="AlphaFoldDB" id="A0A1H4FU80"/>
<accession>A0A1H4FU80</accession>
<dbReference type="STRING" id="83784.SAMN05192564_10536"/>
<sequence>MMNRPVLSALPPGLSSLSAHWGWLLLRGIVAIVFGVLAFLWPDLTLATLVIVWGAYAVVDGAFALVYGIGGAGNRRWMYVLVGLTGILAGLAALFWPGTAVIVLVMIIGYWAFIVGVFEIIYAIQYRRAQAHPWLIGLSGCLSVVIGLLIVMCVYPVGVLSVVWLIGSYAIVYGILMTLAAIQLRRFQRRLTA</sequence>
<organism evidence="2 3">
    <name type="scientific">Paraburkholderia sartisoli</name>
    <dbReference type="NCBI Taxonomy" id="83784"/>
    <lineage>
        <taxon>Bacteria</taxon>
        <taxon>Pseudomonadati</taxon>
        <taxon>Pseudomonadota</taxon>
        <taxon>Betaproteobacteria</taxon>
        <taxon>Burkholderiales</taxon>
        <taxon>Burkholderiaceae</taxon>
        <taxon>Paraburkholderia</taxon>
    </lineage>
</organism>
<feature type="transmembrane region" description="Helical" evidence="1">
    <location>
        <begin position="21"/>
        <end position="41"/>
    </location>
</feature>
<gene>
    <name evidence="2" type="ORF">SAMN05192564_10536</name>
</gene>
<evidence type="ECO:0000313" key="3">
    <source>
        <dbReference type="Proteomes" id="UP000198638"/>
    </source>
</evidence>
<feature type="transmembrane region" description="Helical" evidence="1">
    <location>
        <begin position="47"/>
        <end position="70"/>
    </location>
</feature>
<dbReference type="RefSeq" id="WP_245753315.1">
    <property type="nucleotide sequence ID" value="NZ_FNRQ01000005.1"/>
</dbReference>